<dbReference type="Gramene" id="KRH53965">
    <property type="protein sequence ID" value="KRH53965"/>
    <property type="gene ID" value="GLYMA_06G157900"/>
</dbReference>
<dbReference type="AlphaFoldDB" id="K7KVA6"/>
<dbReference type="EMBL" id="CM000839">
    <property type="protein sequence ID" value="KRH53965.1"/>
    <property type="molecule type" value="Genomic_DNA"/>
</dbReference>
<protein>
    <submittedName>
        <fullName evidence="1 2">Uncharacterized protein</fullName>
    </submittedName>
</protein>
<reference evidence="2" key="2">
    <citation type="submission" date="2018-02" db="UniProtKB">
        <authorList>
            <consortium name="EnsemblPlants"/>
        </authorList>
    </citation>
    <scope>IDENTIFICATION</scope>
    <source>
        <strain evidence="2">Williams 82</strain>
    </source>
</reference>
<gene>
    <name evidence="1" type="ORF">GLYMA_06G157900</name>
</gene>
<dbReference type="OrthoDB" id="1433113at2759"/>
<evidence type="ECO:0000313" key="1">
    <source>
        <dbReference type="EMBL" id="KRH53965.1"/>
    </source>
</evidence>
<dbReference type="InParanoid" id="K7KVA6"/>
<dbReference type="EnsemblPlants" id="KRH53965">
    <property type="protein sequence ID" value="KRH53965"/>
    <property type="gene ID" value="GLYMA_06G157900"/>
</dbReference>
<reference evidence="1" key="3">
    <citation type="submission" date="2018-07" db="EMBL/GenBank/DDBJ databases">
        <title>WGS assembly of Glycine max.</title>
        <authorList>
            <person name="Schmutz J."/>
            <person name="Cannon S."/>
            <person name="Schlueter J."/>
            <person name="Ma J."/>
            <person name="Mitros T."/>
            <person name="Nelson W."/>
            <person name="Hyten D."/>
            <person name="Song Q."/>
            <person name="Thelen J."/>
            <person name="Cheng J."/>
            <person name="Xu D."/>
            <person name="Hellsten U."/>
            <person name="May G."/>
            <person name="Yu Y."/>
            <person name="Sakurai T."/>
            <person name="Umezawa T."/>
            <person name="Bhattacharyya M."/>
            <person name="Sandhu D."/>
            <person name="Valliyodan B."/>
            <person name="Lindquist E."/>
            <person name="Peto M."/>
            <person name="Grant D."/>
            <person name="Shu S."/>
            <person name="Goodstein D."/>
            <person name="Barry K."/>
            <person name="Futrell-Griggs M."/>
            <person name="Abernathy B."/>
            <person name="Du J."/>
            <person name="Tian Z."/>
            <person name="Zhu L."/>
            <person name="Gill N."/>
            <person name="Joshi T."/>
            <person name="Libault M."/>
            <person name="Sethuraman A."/>
            <person name="Zhang X."/>
            <person name="Shinozaki K."/>
            <person name="Nguyen H."/>
            <person name="Wing R."/>
            <person name="Cregan P."/>
            <person name="Specht J."/>
            <person name="Grimwood J."/>
            <person name="Rokhsar D."/>
            <person name="Stacey G."/>
            <person name="Shoemaker R."/>
            <person name="Jackson S."/>
        </authorList>
    </citation>
    <scope>NUCLEOTIDE SEQUENCE</scope>
    <source>
        <tissue evidence="1">Callus</tissue>
    </source>
</reference>
<evidence type="ECO:0000313" key="3">
    <source>
        <dbReference type="Proteomes" id="UP000008827"/>
    </source>
</evidence>
<keyword evidence="3" id="KW-1185">Reference proteome</keyword>
<proteinExistence type="predicted"/>
<dbReference type="PaxDb" id="3847-GLYMA06G16500.1"/>
<accession>K7KVA6</accession>
<evidence type="ECO:0000313" key="2">
    <source>
        <dbReference type="EnsemblPlants" id="KRH53965"/>
    </source>
</evidence>
<reference evidence="1 2" key="1">
    <citation type="journal article" date="2010" name="Nature">
        <title>Genome sequence of the palaeopolyploid soybean.</title>
        <authorList>
            <person name="Schmutz J."/>
            <person name="Cannon S.B."/>
            <person name="Schlueter J."/>
            <person name="Ma J."/>
            <person name="Mitros T."/>
            <person name="Nelson W."/>
            <person name="Hyten D.L."/>
            <person name="Song Q."/>
            <person name="Thelen J.J."/>
            <person name="Cheng J."/>
            <person name="Xu D."/>
            <person name="Hellsten U."/>
            <person name="May G.D."/>
            <person name="Yu Y."/>
            <person name="Sakurai T."/>
            <person name="Umezawa T."/>
            <person name="Bhattacharyya M.K."/>
            <person name="Sandhu D."/>
            <person name="Valliyodan B."/>
            <person name="Lindquist E."/>
            <person name="Peto M."/>
            <person name="Grant D."/>
            <person name="Shu S."/>
            <person name="Goodstein D."/>
            <person name="Barry K."/>
            <person name="Futrell-Griggs M."/>
            <person name="Abernathy B."/>
            <person name="Du J."/>
            <person name="Tian Z."/>
            <person name="Zhu L."/>
            <person name="Gill N."/>
            <person name="Joshi T."/>
            <person name="Libault M."/>
            <person name="Sethuraman A."/>
            <person name="Zhang X.-C."/>
            <person name="Shinozaki K."/>
            <person name="Nguyen H.T."/>
            <person name="Wing R.A."/>
            <person name="Cregan P."/>
            <person name="Specht J."/>
            <person name="Grimwood J."/>
            <person name="Rokhsar D."/>
            <person name="Stacey G."/>
            <person name="Shoemaker R.C."/>
            <person name="Jackson S.A."/>
        </authorList>
    </citation>
    <scope>NUCLEOTIDE SEQUENCE [LARGE SCALE GENOMIC DNA]</scope>
    <source>
        <strain evidence="2">cv. Williams 82</strain>
        <tissue evidence="1">Callus</tissue>
    </source>
</reference>
<organism evidence="2">
    <name type="scientific">Glycine max</name>
    <name type="common">Soybean</name>
    <name type="synonym">Glycine hispida</name>
    <dbReference type="NCBI Taxonomy" id="3847"/>
    <lineage>
        <taxon>Eukaryota</taxon>
        <taxon>Viridiplantae</taxon>
        <taxon>Streptophyta</taxon>
        <taxon>Embryophyta</taxon>
        <taxon>Tracheophyta</taxon>
        <taxon>Spermatophyta</taxon>
        <taxon>Magnoliopsida</taxon>
        <taxon>eudicotyledons</taxon>
        <taxon>Gunneridae</taxon>
        <taxon>Pentapetalae</taxon>
        <taxon>rosids</taxon>
        <taxon>fabids</taxon>
        <taxon>Fabales</taxon>
        <taxon>Fabaceae</taxon>
        <taxon>Papilionoideae</taxon>
        <taxon>50 kb inversion clade</taxon>
        <taxon>NPAAA clade</taxon>
        <taxon>indigoferoid/millettioid clade</taxon>
        <taxon>Phaseoleae</taxon>
        <taxon>Glycine</taxon>
        <taxon>Glycine subgen. Soja</taxon>
    </lineage>
</organism>
<dbReference type="HOGENOM" id="CLU_2946309_0_0_1"/>
<sequence>MLSALVPCQPGETFVNYPTCPVDTTTDFEGAANMQPSQTTSLFYCSQRFIALSTGNWMLL</sequence>
<dbReference type="Proteomes" id="UP000008827">
    <property type="component" value="Chromosome 6"/>
</dbReference>
<name>K7KVA6_SOYBN</name>
<dbReference type="STRING" id="3847.K7KVA6"/>